<dbReference type="KEGG" id="vg:14295734"/>
<protein>
    <submittedName>
        <fullName evidence="1">Phage tail fiber-like protein</fullName>
    </submittedName>
</protein>
<name>I7LHB5_BPPR1</name>
<reference evidence="1 2" key="1">
    <citation type="submission" date="2012-06" db="EMBL/GenBank/DDBJ databases">
        <title>Genomic characterization of five bacteriophages specific for Yersinia species.</title>
        <authorList>
            <person name="Skurnik M."/>
            <person name="Nawaz A."/>
            <person name="Happonen L."/>
            <person name="Butcher S."/>
            <person name="Mattinen L."/>
        </authorList>
    </citation>
    <scope>NUCLEOTIDE SEQUENCE [LARGE SCALE GENOMIC DNA]</scope>
</reference>
<dbReference type="GeneID" id="14295734"/>
<dbReference type="RefSeq" id="YP_007236083.1">
    <property type="nucleotide sequence ID" value="NC_019909.1"/>
</dbReference>
<organismHost>
    <name type="scientific">Yersinia enterocolitica</name>
    <dbReference type="NCBI Taxonomy" id="630"/>
</organismHost>
<gene>
    <name evidence="1" type="primary">g250</name>
    <name evidence="1" type="ORF">BN80_254</name>
</gene>
<dbReference type="OrthoDB" id="94at10239"/>
<dbReference type="SMR" id="I7LHB5"/>
<dbReference type="CDD" id="cd19958">
    <property type="entry name" value="pyocin_knob"/>
    <property type="match status" value="1"/>
</dbReference>
<organism evidence="1 2">
    <name type="scientific">Yersinia phage phiR1-RT</name>
    <dbReference type="NCBI Taxonomy" id="1206558"/>
    <lineage>
        <taxon>Viruses</taxon>
        <taxon>Duplodnaviria</taxon>
        <taxon>Heunggongvirae</taxon>
        <taxon>Uroviricota</taxon>
        <taxon>Caudoviricetes</taxon>
        <taxon>Pantevenvirales</taxon>
        <taxon>Straboviridae</taxon>
        <taxon>Tevenvirinae</taxon>
        <taxon>Tegunavirus</taxon>
        <taxon>Tegunavirus r1rt</taxon>
    </lineage>
</organism>
<accession>I7LHB5</accession>
<proteinExistence type="predicted"/>
<dbReference type="Proteomes" id="UP000002909">
    <property type="component" value="Segment"/>
</dbReference>
<sequence length="503" mass="54271">MADLSRIKFKRSSVAGKRPLPADIAEGELAINLKDRMLFTKDDQNLIIDLGFANGGNVDGDIVHKGKYTQTGDYVQTGNLTTSGDINSKTITTSSDIVCNGAATFNQQVLPKADITIQNDTKIIWSRNSDYASISFKNTSDDDTDSYMKFVAGDNGNECFKFFSAGSGGGETLWATVNSGQVIPANYGNFDTRYQNIFNLGANRNLNSVTEVGEYAQHSDANTSTALNYPETLAGHLTVSAGAGIQQRYHVYNSSRIWTRAQHYTGAWTPWLRQLDTDFIETRTTQIKTSVADGIKLWNGQYGMILRRSEDNFYLIPTAAGQAENGGIGSLRPFIINCANGDVQMSHNVYVGGTLSAGSVVSAPTLRGNSIQKTDGTAFIAADGNIYLVGATHGFSAGWLFQQLNSRFDTAQTAATNAQTAANNAQSTANTANATANAAARWVNWGTSYNFGILNQTPNQRIIDKGWFLVGLAAAGQNNNTINLIGGRIQVWNNNSGWVDSAT</sequence>
<keyword evidence="2" id="KW-1185">Reference proteome</keyword>
<dbReference type="EMBL" id="HE956709">
    <property type="protein sequence ID" value="CCI88824.1"/>
    <property type="molecule type" value="Genomic_DNA"/>
</dbReference>
<evidence type="ECO:0000313" key="2">
    <source>
        <dbReference type="Proteomes" id="UP000002909"/>
    </source>
</evidence>
<evidence type="ECO:0000313" key="1">
    <source>
        <dbReference type="EMBL" id="CCI88824.1"/>
    </source>
</evidence>